<dbReference type="InterPro" id="IPR036890">
    <property type="entry name" value="HATPase_C_sf"/>
</dbReference>
<gene>
    <name evidence="16" type="ordered locus">Selin_0448</name>
</gene>
<feature type="domain" description="Histidine kinase" evidence="15">
    <location>
        <begin position="237"/>
        <end position="452"/>
    </location>
</feature>
<keyword evidence="5" id="KW-0597">Phosphoprotein</keyword>
<evidence type="ECO:0000256" key="5">
    <source>
        <dbReference type="ARBA" id="ARBA00022553"/>
    </source>
</evidence>
<evidence type="ECO:0000256" key="13">
    <source>
        <dbReference type="SAM" id="Coils"/>
    </source>
</evidence>
<dbReference type="Gene3D" id="1.10.287.130">
    <property type="match status" value="1"/>
</dbReference>
<dbReference type="GO" id="GO:0000155">
    <property type="term" value="F:phosphorelay sensor kinase activity"/>
    <property type="evidence" value="ECO:0007669"/>
    <property type="project" value="InterPro"/>
</dbReference>
<dbReference type="PANTHER" id="PTHR43065:SF10">
    <property type="entry name" value="PEROXIDE STRESS-ACTIVATED HISTIDINE KINASE MAK3"/>
    <property type="match status" value="1"/>
</dbReference>
<dbReference type="InterPro" id="IPR036097">
    <property type="entry name" value="HisK_dim/P_sf"/>
</dbReference>
<dbReference type="EC" id="2.7.13.3" evidence="3"/>
<dbReference type="HOGENOM" id="CLU_000445_114_39_0"/>
<evidence type="ECO:0000256" key="12">
    <source>
        <dbReference type="ARBA" id="ARBA00023012"/>
    </source>
</evidence>
<comment type="subcellular location">
    <subcellularLocation>
        <location evidence="2">Cell membrane</location>
        <topology evidence="2">Multi-pass membrane protein</topology>
    </subcellularLocation>
</comment>
<keyword evidence="17" id="KW-1185">Reference proteome</keyword>
<keyword evidence="10 16" id="KW-0067">ATP-binding</keyword>
<keyword evidence="9" id="KW-0418">Kinase</keyword>
<dbReference type="KEGG" id="din:Selin_0448"/>
<proteinExistence type="predicted"/>
<dbReference type="InterPro" id="IPR029151">
    <property type="entry name" value="Sensor-like_sf"/>
</dbReference>
<dbReference type="Gene3D" id="3.30.565.10">
    <property type="entry name" value="Histidine kinase-like ATPase, C-terminal domain"/>
    <property type="match status" value="1"/>
</dbReference>
<protein>
    <recommendedName>
        <fullName evidence="3">histidine kinase</fullName>
        <ecNumber evidence="3">2.7.13.3</ecNumber>
    </recommendedName>
</protein>
<feature type="transmembrane region" description="Helical" evidence="14">
    <location>
        <begin position="12"/>
        <end position="36"/>
    </location>
</feature>
<dbReference type="eggNOG" id="COG5000">
    <property type="taxonomic scope" value="Bacteria"/>
</dbReference>
<dbReference type="AlphaFoldDB" id="E6W075"/>
<sequence>MDKNLKVNLIVFYILFTLVILATVWLSLQFIVGIIAEKSVDNKLSESKVHAYRVQSKIEDIMSSYDIRRLNTSQTDYRALHQLMEDIRSRNQEIIYVMVMETNGLVVLHTDRHREGIILNDAVSLNAAAADRPLIQSGLLETAEFTADGFDIAIPIFYDTSRVGVLRLGVSSALIRDSLTSEIQGLMRKHSIVFLVILGAVIALFLYMVNQINRLRELQKRVSANEKLAYIGSISGSLAHEIKNPLNAINLNIQLLEEDLREETIDRDEAMSTCHVISDEVQRLNELLNDFLIYSRMHSPRLRHESITKTMGAVVELFRKTCMEKNIQLVLEKTSSRSDTISMDRNQIRQVLTNIIKNSIEALEKRSGGIITIAHSINRKRHHVIVIDDNGPGISPKDREKVYDLFYSTKKEGTGLGLPIAKNIVEAHGGSLEIRSILGRGTTVTITLPDIPT</sequence>
<evidence type="ECO:0000313" key="17">
    <source>
        <dbReference type="Proteomes" id="UP000002572"/>
    </source>
</evidence>
<organism evidence="16 17">
    <name type="scientific">Desulfurispirillum indicum (strain ATCC BAA-1389 / DSM 22839 / S5)</name>
    <dbReference type="NCBI Taxonomy" id="653733"/>
    <lineage>
        <taxon>Bacteria</taxon>
        <taxon>Pseudomonadati</taxon>
        <taxon>Chrysiogenota</taxon>
        <taxon>Chrysiogenia</taxon>
        <taxon>Chrysiogenales</taxon>
        <taxon>Chrysiogenaceae</taxon>
        <taxon>Desulfurispirillum</taxon>
    </lineage>
</organism>
<dbReference type="InterPro" id="IPR004358">
    <property type="entry name" value="Sig_transdc_His_kin-like_C"/>
</dbReference>
<keyword evidence="4" id="KW-1003">Cell membrane</keyword>
<dbReference type="InParanoid" id="E6W075"/>
<dbReference type="Pfam" id="PF00512">
    <property type="entry name" value="HisKA"/>
    <property type="match status" value="1"/>
</dbReference>
<evidence type="ECO:0000259" key="15">
    <source>
        <dbReference type="PROSITE" id="PS50109"/>
    </source>
</evidence>
<dbReference type="SMART" id="SM00388">
    <property type="entry name" value="HisKA"/>
    <property type="match status" value="1"/>
</dbReference>
<evidence type="ECO:0000256" key="14">
    <source>
        <dbReference type="SAM" id="Phobius"/>
    </source>
</evidence>
<evidence type="ECO:0000313" key="16">
    <source>
        <dbReference type="EMBL" id="ADU65201.1"/>
    </source>
</evidence>
<dbReference type="Pfam" id="PF02518">
    <property type="entry name" value="HATPase_c"/>
    <property type="match status" value="1"/>
</dbReference>
<evidence type="ECO:0000256" key="4">
    <source>
        <dbReference type="ARBA" id="ARBA00022475"/>
    </source>
</evidence>
<dbReference type="SUPFAM" id="SSF103190">
    <property type="entry name" value="Sensory domain-like"/>
    <property type="match status" value="1"/>
</dbReference>
<dbReference type="RefSeq" id="WP_013505090.1">
    <property type="nucleotide sequence ID" value="NC_014836.1"/>
</dbReference>
<keyword evidence="13" id="KW-0175">Coiled coil</keyword>
<dbReference type="SUPFAM" id="SSF55874">
    <property type="entry name" value="ATPase domain of HSP90 chaperone/DNA topoisomerase II/histidine kinase"/>
    <property type="match status" value="1"/>
</dbReference>
<evidence type="ECO:0000256" key="8">
    <source>
        <dbReference type="ARBA" id="ARBA00022741"/>
    </source>
</evidence>
<evidence type="ECO:0000256" key="9">
    <source>
        <dbReference type="ARBA" id="ARBA00022777"/>
    </source>
</evidence>
<dbReference type="CDD" id="cd00082">
    <property type="entry name" value="HisKA"/>
    <property type="match status" value="1"/>
</dbReference>
<dbReference type="SMART" id="SM00387">
    <property type="entry name" value="HATPase_c"/>
    <property type="match status" value="1"/>
</dbReference>
<keyword evidence="6" id="KW-0808">Transferase</keyword>
<evidence type="ECO:0000256" key="11">
    <source>
        <dbReference type="ARBA" id="ARBA00022989"/>
    </source>
</evidence>
<dbReference type="GO" id="GO:0005524">
    <property type="term" value="F:ATP binding"/>
    <property type="evidence" value="ECO:0007669"/>
    <property type="project" value="UniProtKB-KW"/>
</dbReference>
<keyword evidence="8" id="KW-0547">Nucleotide-binding</keyword>
<evidence type="ECO:0000256" key="1">
    <source>
        <dbReference type="ARBA" id="ARBA00000085"/>
    </source>
</evidence>
<evidence type="ECO:0000256" key="3">
    <source>
        <dbReference type="ARBA" id="ARBA00012438"/>
    </source>
</evidence>
<name>E6W075_DESIS</name>
<dbReference type="InterPro" id="IPR003661">
    <property type="entry name" value="HisK_dim/P_dom"/>
</dbReference>
<dbReference type="GO" id="GO:0005886">
    <property type="term" value="C:plasma membrane"/>
    <property type="evidence" value="ECO:0007669"/>
    <property type="project" value="UniProtKB-SubCell"/>
</dbReference>
<comment type="catalytic activity">
    <reaction evidence="1">
        <text>ATP + protein L-histidine = ADP + protein N-phospho-L-histidine.</text>
        <dbReference type="EC" id="2.7.13.3"/>
    </reaction>
</comment>
<dbReference type="STRING" id="653733.Selin_0448"/>
<dbReference type="InterPro" id="IPR005467">
    <property type="entry name" value="His_kinase_dom"/>
</dbReference>
<keyword evidence="14" id="KW-0472">Membrane</keyword>
<keyword evidence="12" id="KW-0902">Two-component regulatory system</keyword>
<dbReference type="PRINTS" id="PR00344">
    <property type="entry name" value="BCTRLSENSOR"/>
</dbReference>
<keyword evidence="7 14" id="KW-0812">Transmembrane</keyword>
<feature type="transmembrane region" description="Helical" evidence="14">
    <location>
        <begin position="192"/>
        <end position="209"/>
    </location>
</feature>
<dbReference type="InterPro" id="IPR003594">
    <property type="entry name" value="HATPase_dom"/>
</dbReference>
<dbReference type="OrthoDB" id="9806130at2"/>
<dbReference type="SUPFAM" id="SSF47384">
    <property type="entry name" value="Homodimeric domain of signal transducing histidine kinase"/>
    <property type="match status" value="1"/>
</dbReference>
<dbReference type="PANTHER" id="PTHR43065">
    <property type="entry name" value="SENSOR HISTIDINE KINASE"/>
    <property type="match status" value="1"/>
</dbReference>
<accession>E6W075</accession>
<reference evidence="16 17" key="1">
    <citation type="submission" date="2010-12" db="EMBL/GenBank/DDBJ databases">
        <title>Complete sequence of Desulfurispirillum indicum S5.</title>
        <authorList>
            <consortium name="US DOE Joint Genome Institute"/>
            <person name="Lucas S."/>
            <person name="Copeland A."/>
            <person name="Lapidus A."/>
            <person name="Cheng J.-F."/>
            <person name="Goodwin L."/>
            <person name="Pitluck S."/>
            <person name="Chertkov O."/>
            <person name="Held B."/>
            <person name="Detter J.C."/>
            <person name="Han C."/>
            <person name="Tapia R."/>
            <person name="Land M."/>
            <person name="Hauser L."/>
            <person name="Kyrpides N."/>
            <person name="Ivanova N."/>
            <person name="Mikhailova N."/>
            <person name="Haggblom M."/>
            <person name="Rauschenbach I."/>
            <person name="Bini E."/>
            <person name="Woyke T."/>
        </authorList>
    </citation>
    <scope>NUCLEOTIDE SEQUENCE [LARGE SCALE GENOMIC DNA]</scope>
    <source>
        <strain evidence="17">ATCC BAA-1389 / DSM 22839 / S5</strain>
    </source>
</reference>
<evidence type="ECO:0000256" key="6">
    <source>
        <dbReference type="ARBA" id="ARBA00022679"/>
    </source>
</evidence>
<dbReference type="Proteomes" id="UP000002572">
    <property type="component" value="Chromosome"/>
</dbReference>
<keyword evidence="11 14" id="KW-1133">Transmembrane helix</keyword>
<evidence type="ECO:0000256" key="10">
    <source>
        <dbReference type="ARBA" id="ARBA00022840"/>
    </source>
</evidence>
<dbReference type="PROSITE" id="PS50109">
    <property type="entry name" value="HIS_KIN"/>
    <property type="match status" value="1"/>
</dbReference>
<evidence type="ECO:0000256" key="2">
    <source>
        <dbReference type="ARBA" id="ARBA00004651"/>
    </source>
</evidence>
<feature type="coiled-coil region" evidence="13">
    <location>
        <begin position="246"/>
        <end position="273"/>
    </location>
</feature>
<evidence type="ECO:0000256" key="7">
    <source>
        <dbReference type="ARBA" id="ARBA00022692"/>
    </source>
</evidence>
<dbReference type="EMBL" id="CP002432">
    <property type="protein sequence ID" value="ADU65201.1"/>
    <property type="molecule type" value="Genomic_DNA"/>
</dbReference>